<evidence type="ECO:0000256" key="2">
    <source>
        <dbReference type="ARBA" id="ARBA00010065"/>
    </source>
</evidence>
<evidence type="ECO:0000313" key="12">
    <source>
        <dbReference type="RefSeq" id="WP_051379142.1"/>
    </source>
</evidence>
<keyword evidence="11" id="KW-1185">Reference proteome</keyword>
<keyword evidence="7 9" id="KW-0472">Membrane</keyword>
<dbReference type="Gene3D" id="3.60.110.10">
    <property type="entry name" value="Carbon-nitrogen hydrolase"/>
    <property type="match status" value="1"/>
</dbReference>
<keyword evidence="5 9" id="KW-0812">Transmembrane</keyword>
<dbReference type="RefSeq" id="WP_051379142.1">
    <property type="nucleotide sequence ID" value="NZ_KI519500.1"/>
</dbReference>
<dbReference type="PANTHER" id="PTHR38686">
    <property type="entry name" value="APOLIPOPROTEIN N-ACYLTRANSFERASE"/>
    <property type="match status" value="1"/>
</dbReference>
<gene>
    <name evidence="9 12" type="primary">lnt</name>
</gene>
<feature type="transmembrane region" description="Helical" evidence="9">
    <location>
        <begin position="104"/>
        <end position="127"/>
    </location>
</feature>
<dbReference type="GO" id="GO:0016410">
    <property type="term" value="F:N-acyltransferase activity"/>
    <property type="evidence" value="ECO:0007669"/>
    <property type="project" value="UniProtKB-UniRule"/>
</dbReference>
<feature type="transmembrane region" description="Helical" evidence="9">
    <location>
        <begin position="134"/>
        <end position="152"/>
    </location>
</feature>
<dbReference type="PROSITE" id="PS50263">
    <property type="entry name" value="CN_HYDROLASE"/>
    <property type="match status" value="1"/>
</dbReference>
<dbReference type="AlphaFoldDB" id="A0A8B6XAC5"/>
<dbReference type="InterPro" id="IPR003010">
    <property type="entry name" value="C-N_Hydrolase"/>
</dbReference>
<comment type="catalytic activity">
    <reaction evidence="9">
        <text>N-terminal S-1,2-diacyl-sn-glyceryl-L-cysteinyl-[lipoprotein] + a glycerophospholipid = N-acyl-S-1,2-diacyl-sn-glyceryl-L-cysteinyl-[lipoprotein] + a 2-acyl-sn-glycero-3-phospholipid + H(+)</text>
        <dbReference type="Rhea" id="RHEA:48228"/>
        <dbReference type="Rhea" id="RHEA-COMP:14681"/>
        <dbReference type="Rhea" id="RHEA-COMP:14684"/>
        <dbReference type="ChEBI" id="CHEBI:15378"/>
        <dbReference type="ChEBI" id="CHEBI:136912"/>
        <dbReference type="ChEBI" id="CHEBI:140656"/>
        <dbReference type="ChEBI" id="CHEBI:140657"/>
        <dbReference type="ChEBI" id="CHEBI:140660"/>
        <dbReference type="EC" id="2.3.1.269"/>
    </reaction>
</comment>
<comment type="pathway">
    <text evidence="9">Protein modification; lipoprotein biosynthesis (N-acyl transfer).</text>
</comment>
<accession>A0A8B6XAC5</accession>
<keyword evidence="4 9" id="KW-0808">Transferase</keyword>
<comment type="subcellular location">
    <subcellularLocation>
        <location evidence="1 9">Cell membrane</location>
        <topology evidence="1 9">Multi-pass membrane protein</topology>
    </subcellularLocation>
</comment>
<name>A0A8B6XAC5_9BURK</name>
<dbReference type="InterPro" id="IPR004563">
    <property type="entry name" value="Apolipo_AcylTrfase"/>
</dbReference>
<dbReference type="PANTHER" id="PTHR38686:SF1">
    <property type="entry name" value="APOLIPOPROTEIN N-ACYLTRANSFERASE"/>
    <property type="match status" value="1"/>
</dbReference>
<evidence type="ECO:0000256" key="7">
    <source>
        <dbReference type="ARBA" id="ARBA00023136"/>
    </source>
</evidence>
<keyword evidence="6 9" id="KW-1133">Transmembrane helix</keyword>
<evidence type="ECO:0000256" key="9">
    <source>
        <dbReference type="HAMAP-Rule" id="MF_01148"/>
    </source>
</evidence>
<dbReference type="HAMAP" id="MF_01148">
    <property type="entry name" value="Lnt"/>
    <property type="match status" value="1"/>
</dbReference>
<evidence type="ECO:0000256" key="5">
    <source>
        <dbReference type="ARBA" id="ARBA00022692"/>
    </source>
</evidence>
<dbReference type="Proteomes" id="UP000675920">
    <property type="component" value="Unplaced"/>
</dbReference>
<sequence>MKITLLQARSDGQIDLTPATTGNGRANTAIAAIAGGLHALAFEAEPLWWLQLLALALLVWRAGRAPGAWAAARLSFVFGLGWFGVGVNWVFISMHHYGGMHPALAGAATALFCGYLALFPALATGVWGALMGRGAARGGFAAVLVFAALWGASEWLRGTLFTGFPWIASGLAHVDGPLAGWMPLVGQTTVNAIAGFVAAALVSLLEGADARLGRGGLGRLGRRGGPAGALGGFGQGGPGASARGAAGFAGAWKGGRMRVGDSEVIDVGGPGDGAGGFGGAGGGGAGGPFGSGAGGGARHAIAPLLAFALLGGGAVLGGHAWTAPHGEPMRVRLLQGNVPQDMKFQPEQLAAQLATYARLAGVEQVRVGPPPQLIVMPETAIPVLMPELPTDWTEAIQGLAARDDLTVLTGVPLAELTSPDARRISYFNSVIALDGQTRWQLNPSRGGQRYDKHHLVPFSEFIPFGFKWFVDAMVMPLDDFTRGALAQPPIVVRDQRIGPNVCYEDLFGDEIAARFNQPGQPDATVLLNVSNLAWFDDSAALPQHLLASRARSLETGRPMLRATNTGMTAIVGPDGRVQAALPPLKEGVLDGTVQGMTGLTPYARHGDLALLGVVALGVIAVRVRRRAG</sequence>
<dbReference type="GO" id="GO:0005886">
    <property type="term" value="C:plasma membrane"/>
    <property type="evidence" value="ECO:0007669"/>
    <property type="project" value="UniProtKB-SubCell"/>
</dbReference>
<dbReference type="CDD" id="cd07571">
    <property type="entry name" value="ALP_N-acyl_transferase"/>
    <property type="match status" value="1"/>
</dbReference>
<keyword evidence="3 9" id="KW-1003">Cell membrane</keyword>
<dbReference type="InterPro" id="IPR045378">
    <property type="entry name" value="LNT_N"/>
</dbReference>
<feature type="transmembrane region" description="Helical" evidence="9">
    <location>
        <begin position="70"/>
        <end position="92"/>
    </location>
</feature>
<dbReference type="GO" id="GO:0042158">
    <property type="term" value="P:lipoprotein biosynthetic process"/>
    <property type="evidence" value="ECO:0007669"/>
    <property type="project" value="UniProtKB-UniRule"/>
</dbReference>
<evidence type="ECO:0000256" key="3">
    <source>
        <dbReference type="ARBA" id="ARBA00022475"/>
    </source>
</evidence>
<evidence type="ECO:0000256" key="8">
    <source>
        <dbReference type="ARBA" id="ARBA00023315"/>
    </source>
</evidence>
<dbReference type="UniPathway" id="UPA00666"/>
<comment type="function">
    <text evidence="9">Catalyzes the phospholipid dependent N-acylation of the N-terminal cysteine of apolipoprotein, the last step in lipoprotein maturation.</text>
</comment>
<dbReference type="EC" id="2.3.1.269" evidence="9"/>
<evidence type="ECO:0000259" key="10">
    <source>
        <dbReference type="PROSITE" id="PS50263"/>
    </source>
</evidence>
<dbReference type="Pfam" id="PF20154">
    <property type="entry name" value="LNT_N"/>
    <property type="match status" value="1"/>
</dbReference>
<dbReference type="Pfam" id="PF00795">
    <property type="entry name" value="CN_hydrolase"/>
    <property type="match status" value="1"/>
</dbReference>
<comment type="caution">
    <text evidence="9">Lacks conserved residue(s) required for the propagation of feature annotation.</text>
</comment>
<evidence type="ECO:0000313" key="11">
    <source>
        <dbReference type="Proteomes" id="UP000675920"/>
    </source>
</evidence>
<comment type="similarity">
    <text evidence="2 9">Belongs to the CN hydrolase family. Apolipoprotein N-acyltransferase subfamily.</text>
</comment>
<dbReference type="SUPFAM" id="SSF56317">
    <property type="entry name" value="Carbon-nitrogen hydrolase"/>
    <property type="match status" value="1"/>
</dbReference>
<evidence type="ECO:0000256" key="6">
    <source>
        <dbReference type="ARBA" id="ARBA00022989"/>
    </source>
</evidence>
<feature type="transmembrane region" description="Helical" evidence="9">
    <location>
        <begin position="300"/>
        <end position="321"/>
    </location>
</feature>
<feature type="domain" description="CN hydrolase" evidence="10">
    <location>
        <begin position="334"/>
        <end position="595"/>
    </location>
</feature>
<evidence type="ECO:0000256" key="4">
    <source>
        <dbReference type="ARBA" id="ARBA00022679"/>
    </source>
</evidence>
<reference evidence="12" key="1">
    <citation type="submission" date="2025-08" db="UniProtKB">
        <authorList>
            <consortium name="RefSeq"/>
        </authorList>
    </citation>
    <scope>IDENTIFICATION</scope>
</reference>
<evidence type="ECO:0000256" key="1">
    <source>
        <dbReference type="ARBA" id="ARBA00004651"/>
    </source>
</evidence>
<proteinExistence type="inferred from homology"/>
<dbReference type="InterPro" id="IPR036526">
    <property type="entry name" value="C-N_Hydrolase_sf"/>
</dbReference>
<organism evidence="11 12">
    <name type="scientific">Derxia gummosa DSM 723</name>
    <dbReference type="NCBI Taxonomy" id="1121388"/>
    <lineage>
        <taxon>Bacteria</taxon>
        <taxon>Pseudomonadati</taxon>
        <taxon>Pseudomonadota</taxon>
        <taxon>Betaproteobacteria</taxon>
        <taxon>Burkholderiales</taxon>
        <taxon>Alcaligenaceae</taxon>
        <taxon>Derxia</taxon>
    </lineage>
</organism>
<dbReference type="NCBIfam" id="TIGR00546">
    <property type="entry name" value="lnt"/>
    <property type="match status" value="1"/>
</dbReference>
<keyword evidence="8 9" id="KW-0012">Acyltransferase</keyword>
<dbReference type="OrthoDB" id="9804277at2"/>
<feature type="transmembrane region" description="Helical" evidence="9">
    <location>
        <begin position="184"/>
        <end position="205"/>
    </location>
</feature>
<protein>
    <recommendedName>
        <fullName evidence="9">Apolipoprotein N-acyltransferase</fullName>
        <shortName evidence="9">ALP N-acyltransferase</shortName>
        <ecNumber evidence="9">2.3.1.269</ecNumber>
    </recommendedName>
</protein>